<evidence type="ECO:0000256" key="4">
    <source>
        <dbReference type="ARBA" id="ARBA00022989"/>
    </source>
</evidence>
<accession>A0ABU3DH77</accession>
<feature type="transmembrane region" description="Helical" evidence="6">
    <location>
        <begin position="172"/>
        <end position="189"/>
    </location>
</feature>
<keyword evidence="5 6" id="KW-0472">Membrane</keyword>
<feature type="transmembrane region" description="Helical" evidence="6">
    <location>
        <begin position="20"/>
        <end position="41"/>
    </location>
</feature>
<protein>
    <submittedName>
        <fullName evidence="7">Branched-chain amino acid ABC transporter permease</fullName>
    </submittedName>
</protein>
<comment type="subcellular location">
    <subcellularLocation>
        <location evidence="1">Cell membrane</location>
        <topology evidence="1">Multi-pass membrane protein</topology>
    </subcellularLocation>
</comment>
<organism evidence="7 8">
    <name type="scientific">Tropicimonas omnivorans</name>
    <dbReference type="NCBI Taxonomy" id="3075590"/>
    <lineage>
        <taxon>Bacteria</taxon>
        <taxon>Pseudomonadati</taxon>
        <taxon>Pseudomonadota</taxon>
        <taxon>Alphaproteobacteria</taxon>
        <taxon>Rhodobacterales</taxon>
        <taxon>Roseobacteraceae</taxon>
        <taxon>Tropicimonas</taxon>
    </lineage>
</organism>
<evidence type="ECO:0000313" key="8">
    <source>
        <dbReference type="Proteomes" id="UP001265259"/>
    </source>
</evidence>
<dbReference type="EMBL" id="JAVRHL010000002">
    <property type="protein sequence ID" value="MDT0683029.1"/>
    <property type="molecule type" value="Genomic_DNA"/>
</dbReference>
<comment type="caution">
    <text evidence="7">The sequence shown here is derived from an EMBL/GenBank/DDBJ whole genome shotgun (WGS) entry which is preliminary data.</text>
</comment>
<feature type="transmembrane region" description="Helical" evidence="6">
    <location>
        <begin position="299"/>
        <end position="316"/>
    </location>
</feature>
<evidence type="ECO:0000313" key="7">
    <source>
        <dbReference type="EMBL" id="MDT0683029.1"/>
    </source>
</evidence>
<feature type="transmembrane region" description="Helical" evidence="6">
    <location>
        <begin position="98"/>
        <end position="120"/>
    </location>
</feature>
<evidence type="ECO:0000256" key="6">
    <source>
        <dbReference type="SAM" id="Phobius"/>
    </source>
</evidence>
<gene>
    <name evidence="7" type="ORF">RM543_10045</name>
</gene>
<feature type="transmembrane region" description="Helical" evidence="6">
    <location>
        <begin position="127"/>
        <end position="145"/>
    </location>
</feature>
<evidence type="ECO:0000256" key="1">
    <source>
        <dbReference type="ARBA" id="ARBA00004651"/>
    </source>
</evidence>
<keyword evidence="2" id="KW-1003">Cell membrane</keyword>
<feature type="transmembrane region" description="Helical" evidence="6">
    <location>
        <begin position="223"/>
        <end position="244"/>
    </location>
</feature>
<keyword evidence="8" id="KW-1185">Reference proteome</keyword>
<reference evidence="7 8" key="1">
    <citation type="submission" date="2023-09" db="EMBL/GenBank/DDBJ databases">
        <authorList>
            <person name="Rey-Velasco X."/>
        </authorList>
    </citation>
    <scope>NUCLEOTIDE SEQUENCE [LARGE SCALE GENOMIC DNA]</scope>
    <source>
        <strain evidence="7 8">F158</strain>
    </source>
</reference>
<dbReference type="InterPro" id="IPR001851">
    <property type="entry name" value="ABC_transp_permease"/>
</dbReference>
<evidence type="ECO:0000256" key="2">
    <source>
        <dbReference type="ARBA" id="ARBA00022475"/>
    </source>
</evidence>
<name>A0ABU3DH77_9RHOB</name>
<proteinExistence type="predicted"/>
<evidence type="ECO:0000256" key="5">
    <source>
        <dbReference type="ARBA" id="ARBA00023136"/>
    </source>
</evidence>
<dbReference type="PANTHER" id="PTHR30482:SF10">
    <property type="entry name" value="HIGH-AFFINITY BRANCHED-CHAIN AMINO ACID TRANSPORT PROTEIN BRAE"/>
    <property type="match status" value="1"/>
</dbReference>
<evidence type="ECO:0000256" key="3">
    <source>
        <dbReference type="ARBA" id="ARBA00022692"/>
    </source>
</evidence>
<dbReference type="Proteomes" id="UP001265259">
    <property type="component" value="Unassembled WGS sequence"/>
</dbReference>
<dbReference type="PANTHER" id="PTHR30482">
    <property type="entry name" value="HIGH-AFFINITY BRANCHED-CHAIN AMINO ACID TRANSPORT SYSTEM PERMEASE"/>
    <property type="match status" value="1"/>
</dbReference>
<feature type="transmembrane region" description="Helical" evidence="6">
    <location>
        <begin position="47"/>
        <end position="68"/>
    </location>
</feature>
<feature type="transmembrane region" description="Helical" evidence="6">
    <location>
        <begin position="250"/>
        <end position="269"/>
    </location>
</feature>
<keyword evidence="4 6" id="KW-1133">Transmembrane helix</keyword>
<sequence length="329" mass="34697">MYNQPAKVTDLQSGTHERLWSLMSSGLGSYVLAVILIAMPLLIGGSWIFALGVCFANSIGVLAVSVLVRYGGEVSIGHAFFAAVGAYSVAILDTRYGLSILLSVPLALLLGVISGVAFAWPSRKLSGIYLAVSTMALALAVPELINNADALTGGYEGLYVSRPLIPGVPMSYQRYYVALVVLIAAVYALSRFRQSRQGLAILLAKTHPAAADAFGTRQVWARIAIMGISGGIAALCGSMLAFAGSTVSPSGYTLWSSIFLLVGSVVSFYGLTLPRALIGGAFLTLVPQFLSASGAWIPVFYGLALLGMILLGHYLPRLKAMIADRKEAR</sequence>
<dbReference type="Pfam" id="PF02653">
    <property type="entry name" value="BPD_transp_2"/>
    <property type="match status" value="1"/>
</dbReference>
<dbReference type="CDD" id="cd06581">
    <property type="entry name" value="TM_PBP1_LivM_like"/>
    <property type="match status" value="1"/>
</dbReference>
<feature type="transmembrane region" description="Helical" evidence="6">
    <location>
        <begin position="75"/>
        <end position="92"/>
    </location>
</feature>
<dbReference type="RefSeq" id="WP_311691114.1">
    <property type="nucleotide sequence ID" value="NZ_JAVRHL010000002.1"/>
</dbReference>
<keyword evidence="3 6" id="KW-0812">Transmembrane</keyword>
<dbReference type="InterPro" id="IPR043428">
    <property type="entry name" value="LivM-like"/>
</dbReference>